<proteinExistence type="predicted"/>
<dbReference type="HOGENOM" id="CLU_056399_0_0_1"/>
<evidence type="ECO:0000256" key="1">
    <source>
        <dbReference type="SAM" id="MobiDB-lite"/>
    </source>
</evidence>
<dbReference type="Proteomes" id="UP000030701">
    <property type="component" value="Unassembled WGS sequence"/>
</dbReference>
<dbReference type="EMBL" id="JH658054">
    <property type="protein sequence ID" value="EXM14551.1"/>
    <property type="molecule type" value="Genomic_DNA"/>
</dbReference>
<protein>
    <recommendedName>
        <fullName evidence="2">BTB domain-containing protein</fullName>
    </recommendedName>
</protein>
<feature type="domain" description="BTB" evidence="2">
    <location>
        <begin position="42"/>
        <end position="109"/>
    </location>
</feature>
<evidence type="ECO:0000259" key="2">
    <source>
        <dbReference type="PROSITE" id="PS50097"/>
    </source>
</evidence>
<name>X0L0T9_FUSOX</name>
<reference evidence="3" key="1">
    <citation type="submission" date="2011-11" db="EMBL/GenBank/DDBJ databases">
        <title>The Genome Sequence of Fusarium oxysporum Cotton.</title>
        <authorList>
            <consortium name="The Broad Institute Genome Sequencing Platform"/>
            <person name="Ma L.-J."/>
            <person name="Gale L.R."/>
            <person name="Schwartz D.C."/>
            <person name="Zhou S."/>
            <person name="Corby-Kistler H."/>
            <person name="Young S.K."/>
            <person name="Zeng Q."/>
            <person name="Gargeya S."/>
            <person name="Fitzgerald M."/>
            <person name="Haas B."/>
            <person name="Abouelleil A."/>
            <person name="Alvarado L."/>
            <person name="Arachchi H.M."/>
            <person name="Berlin A."/>
            <person name="Brown A."/>
            <person name="Chapman S.B."/>
            <person name="Chen Z."/>
            <person name="Dunbar C."/>
            <person name="Freedman E."/>
            <person name="Gearin G."/>
            <person name="Goldberg J."/>
            <person name="Griggs A."/>
            <person name="Gujja S."/>
            <person name="Heiman D."/>
            <person name="Howarth C."/>
            <person name="Larson L."/>
            <person name="Lui A."/>
            <person name="MacDonald P.J.P."/>
            <person name="Montmayeur A."/>
            <person name="Murphy C."/>
            <person name="Neiman D."/>
            <person name="Pearson M."/>
            <person name="Priest M."/>
            <person name="Roberts A."/>
            <person name="Saif S."/>
            <person name="Shea T."/>
            <person name="Shenoy N."/>
            <person name="Sisk P."/>
            <person name="Stolte C."/>
            <person name="Sykes S."/>
            <person name="Wortman J."/>
            <person name="Nusbaum C."/>
            <person name="Birren B."/>
        </authorList>
    </citation>
    <scope>NUCLEOTIDE SEQUENCE [LARGE SCALE GENOMIC DNA]</scope>
    <source>
        <strain evidence="3">25433</strain>
    </source>
</reference>
<dbReference type="Gene3D" id="3.30.710.10">
    <property type="entry name" value="Potassium Channel Kv1.1, Chain A"/>
    <property type="match status" value="1"/>
</dbReference>
<reference evidence="3" key="2">
    <citation type="submission" date="2012-05" db="EMBL/GenBank/DDBJ databases">
        <title>The Genome Annotation of Fusarium oxysporum Cotton.</title>
        <authorList>
            <consortium name="The Broad Institute Genomics Platform"/>
            <person name="Ma L.-J."/>
            <person name="Corby-Kistler H."/>
            <person name="Broz K."/>
            <person name="Gale L.R."/>
            <person name="Jonkers W."/>
            <person name="O'Donnell K."/>
            <person name="Ploetz R."/>
            <person name="Steinberg C."/>
            <person name="Schwartz D.C."/>
            <person name="VanEtten H."/>
            <person name="Zhou S."/>
            <person name="Young S.K."/>
            <person name="Zeng Q."/>
            <person name="Gargeya S."/>
            <person name="Fitzgerald M."/>
            <person name="Abouelleil A."/>
            <person name="Alvarado L."/>
            <person name="Chapman S.B."/>
            <person name="Gainer-Dewar J."/>
            <person name="Goldberg J."/>
            <person name="Griggs A."/>
            <person name="Gujja S."/>
            <person name="Hansen M."/>
            <person name="Howarth C."/>
            <person name="Imamovic A."/>
            <person name="Ireland A."/>
            <person name="Larimer J."/>
            <person name="McCowan C."/>
            <person name="Murphy C."/>
            <person name="Pearson M."/>
            <person name="Poon T.W."/>
            <person name="Priest M."/>
            <person name="Roberts A."/>
            <person name="Saif S."/>
            <person name="Shea T."/>
            <person name="Sykes S."/>
            <person name="Wortman J."/>
            <person name="Nusbaum C."/>
            <person name="Birren B."/>
        </authorList>
    </citation>
    <scope>NUCLEOTIDE SEQUENCE</scope>
    <source>
        <strain evidence="3">25433</strain>
    </source>
</reference>
<dbReference type="InterPro" id="IPR011333">
    <property type="entry name" value="SKP1/BTB/POZ_sf"/>
</dbReference>
<feature type="region of interest" description="Disordered" evidence="1">
    <location>
        <begin position="111"/>
        <end position="136"/>
    </location>
</feature>
<feature type="region of interest" description="Disordered" evidence="1">
    <location>
        <begin position="151"/>
        <end position="184"/>
    </location>
</feature>
<evidence type="ECO:0000313" key="3">
    <source>
        <dbReference type="EMBL" id="EXM14551.1"/>
    </source>
</evidence>
<dbReference type="PROSITE" id="PS50097">
    <property type="entry name" value="BTB"/>
    <property type="match status" value="1"/>
</dbReference>
<dbReference type="AlphaFoldDB" id="X0L0T9"/>
<dbReference type="SUPFAM" id="SSF54695">
    <property type="entry name" value="POZ domain"/>
    <property type="match status" value="1"/>
</dbReference>
<dbReference type="InterPro" id="IPR000210">
    <property type="entry name" value="BTB/POZ_dom"/>
</dbReference>
<dbReference type="PANTHER" id="PTHR47843">
    <property type="entry name" value="BTB DOMAIN-CONTAINING PROTEIN-RELATED"/>
    <property type="match status" value="1"/>
</dbReference>
<accession>X0L0T9</accession>
<sequence length="336" mass="38025">MSDYLIPSIEWSAYLRRPKSIEKKQPKTVLTRIDSIATSKPFRFLIGADQTEYTIHSALVAHQSPVLSALVNGLFRESAEFSVKWDDIDEIVFNSFWQFAYIGDYDTPESFPPTAATLSEEEPKSDNSDEPPAAPILDESAEDAPIEEVLAETDEPASDPEAVPEAPPVDIISPPTTKEKEKKRADALKPSLWLDFLLDWDCPSEPSDVDVTLRDCANPLVHHAKVYTLADRYAVTRLMEISRTKLHQSLADLPTSEEANSDVVELVRYAFEELVPDQLRDLVVHYIACVVEHLWKIEEFQELVGKHGSLSKALVGTMLLRFDQGRRQIKRYRMRA</sequence>
<dbReference type="OrthoDB" id="9997739at2759"/>
<organism evidence="3">
    <name type="scientific">Fusarium oxysporum f. sp. vasinfectum 25433</name>
    <dbReference type="NCBI Taxonomy" id="1089449"/>
    <lineage>
        <taxon>Eukaryota</taxon>
        <taxon>Fungi</taxon>
        <taxon>Dikarya</taxon>
        <taxon>Ascomycota</taxon>
        <taxon>Pezizomycotina</taxon>
        <taxon>Sordariomycetes</taxon>
        <taxon>Hypocreomycetidae</taxon>
        <taxon>Hypocreales</taxon>
        <taxon>Nectriaceae</taxon>
        <taxon>Fusarium</taxon>
        <taxon>Fusarium oxysporum species complex</taxon>
    </lineage>
</organism>
<gene>
    <name evidence="3" type="ORF">FOTG_17060</name>
</gene>